<evidence type="ECO:0000313" key="2">
    <source>
        <dbReference type="Proteomes" id="UP000236075"/>
    </source>
</evidence>
<protein>
    <submittedName>
        <fullName evidence="1">Uncharacterized protein</fullName>
    </submittedName>
</protein>
<proteinExistence type="predicted"/>
<reference evidence="1 2" key="1">
    <citation type="journal article" date="2017" name="BMC Genomics">
        <title>Genome sequencing of 39 Akkermansia muciniphila isolates reveals its population structure, genomic and functional diverisity, and global distribution in mammalian gut microbiotas.</title>
        <authorList>
            <person name="Guo X."/>
            <person name="Li S."/>
            <person name="Zhang J."/>
            <person name="Wu F."/>
            <person name="Li X."/>
            <person name="Wu D."/>
            <person name="Zhang M."/>
            <person name="Ou Z."/>
            <person name="Jie Z."/>
            <person name="Yan Q."/>
            <person name="Li P."/>
            <person name="Yi J."/>
            <person name="Peng Y."/>
        </authorList>
    </citation>
    <scope>NUCLEOTIDE SEQUENCE [LARGE SCALE GENOMIC DNA]</scope>
    <source>
        <strain evidence="1 2">GP28</strain>
    </source>
</reference>
<gene>
    <name evidence="1" type="ORF">CXT95_01680</name>
</gene>
<organism evidence="1 2">
    <name type="scientific">Akkermansia muciniphila</name>
    <dbReference type="NCBI Taxonomy" id="239935"/>
    <lineage>
        <taxon>Bacteria</taxon>
        <taxon>Pseudomonadati</taxon>
        <taxon>Verrucomicrobiota</taxon>
        <taxon>Verrucomicrobiia</taxon>
        <taxon>Verrucomicrobiales</taxon>
        <taxon>Akkermansiaceae</taxon>
        <taxon>Akkermansia</taxon>
    </lineage>
</organism>
<evidence type="ECO:0000313" key="1">
    <source>
        <dbReference type="EMBL" id="PND05152.1"/>
    </source>
</evidence>
<accession>A0AAX0WLZ2</accession>
<sequence>MNALSAAFSYYLAAGRRVEEMEEDGRRQDVYVRTPELVLMARRVDSSASFGKIVDVRFRFEPVRCDAWHLHFLAGDVRELLAYKREILSLPWILTQHGKRGDGRLVKLPASRFCRLLGAFVGDEAFS</sequence>
<name>A0AAX0WLZ2_9BACT</name>
<dbReference type="AlphaFoldDB" id="A0AAX0WLZ2"/>
<dbReference type="Proteomes" id="UP000236075">
    <property type="component" value="Unassembled WGS sequence"/>
</dbReference>
<dbReference type="RefSeq" id="WP_012419189.1">
    <property type="nucleotide sequence ID" value="NZ_CP024738.1"/>
</dbReference>
<dbReference type="EMBL" id="PJLB01000004">
    <property type="protein sequence ID" value="PND05152.1"/>
    <property type="molecule type" value="Genomic_DNA"/>
</dbReference>
<comment type="caution">
    <text evidence="1">The sequence shown here is derived from an EMBL/GenBank/DDBJ whole genome shotgun (WGS) entry which is preliminary data.</text>
</comment>